<dbReference type="EMBL" id="CM004477">
    <property type="protein sequence ID" value="OCT74568.1"/>
    <property type="molecule type" value="Genomic_DNA"/>
</dbReference>
<sequence length="73" mass="7958">MQRNAAYFEAKNPHIGGPVILHFRAFLSAMRSQARQATSVHGPRCHHQIAPDSNSSPSGATGPLYPGFQRNCL</sequence>
<organism evidence="2 3">
    <name type="scientific">Xenopus laevis</name>
    <name type="common">African clawed frog</name>
    <dbReference type="NCBI Taxonomy" id="8355"/>
    <lineage>
        <taxon>Eukaryota</taxon>
        <taxon>Metazoa</taxon>
        <taxon>Chordata</taxon>
        <taxon>Craniata</taxon>
        <taxon>Vertebrata</taxon>
        <taxon>Euteleostomi</taxon>
        <taxon>Amphibia</taxon>
        <taxon>Batrachia</taxon>
        <taxon>Anura</taxon>
        <taxon>Pipoidea</taxon>
        <taxon>Pipidae</taxon>
        <taxon>Xenopodinae</taxon>
        <taxon>Xenopus</taxon>
        <taxon>Xenopus</taxon>
    </lineage>
</organism>
<evidence type="ECO:0000256" key="1">
    <source>
        <dbReference type="SAM" id="MobiDB-lite"/>
    </source>
</evidence>
<gene>
    <name evidence="2" type="ORF">XELAEV_18033553mg</name>
</gene>
<reference evidence="3" key="1">
    <citation type="journal article" date="2016" name="Nature">
        <title>Genome evolution in the allotetraploid frog Xenopus laevis.</title>
        <authorList>
            <person name="Session A.M."/>
            <person name="Uno Y."/>
            <person name="Kwon T."/>
            <person name="Chapman J.A."/>
            <person name="Toyoda A."/>
            <person name="Takahashi S."/>
            <person name="Fukui A."/>
            <person name="Hikosaka A."/>
            <person name="Suzuki A."/>
            <person name="Kondo M."/>
            <person name="van Heeringen S.J."/>
            <person name="Quigley I."/>
            <person name="Heinz S."/>
            <person name="Ogino H."/>
            <person name="Ochi H."/>
            <person name="Hellsten U."/>
            <person name="Lyons J.B."/>
            <person name="Simakov O."/>
            <person name="Putnam N."/>
            <person name="Stites J."/>
            <person name="Kuroki Y."/>
            <person name="Tanaka T."/>
            <person name="Michiue T."/>
            <person name="Watanabe M."/>
            <person name="Bogdanovic O."/>
            <person name="Lister R."/>
            <person name="Georgiou G."/>
            <person name="Paranjpe S.S."/>
            <person name="van Kruijsbergen I."/>
            <person name="Shu S."/>
            <person name="Carlson J."/>
            <person name="Kinoshita T."/>
            <person name="Ohta Y."/>
            <person name="Mawaribuchi S."/>
            <person name="Jenkins J."/>
            <person name="Grimwood J."/>
            <person name="Schmutz J."/>
            <person name="Mitros T."/>
            <person name="Mozaffari S.V."/>
            <person name="Suzuki Y."/>
            <person name="Haramoto Y."/>
            <person name="Yamamoto T.S."/>
            <person name="Takagi C."/>
            <person name="Heald R."/>
            <person name="Miller K."/>
            <person name="Haudenschild C."/>
            <person name="Kitzman J."/>
            <person name="Nakayama T."/>
            <person name="Izutsu Y."/>
            <person name="Robert J."/>
            <person name="Fortriede J."/>
            <person name="Burns K."/>
            <person name="Lotay V."/>
            <person name="Karimi K."/>
            <person name="Yasuoka Y."/>
            <person name="Dichmann D.S."/>
            <person name="Flajnik M.F."/>
            <person name="Houston D.W."/>
            <person name="Shendure J."/>
            <person name="DuPasquier L."/>
            <person name="Vize P.D."/>
            <person name="Zorn A.M."/>
            <person name="Ito M."/>
            <person name="Marcotte E.M."/>
            <person name="Wallingford J.B."/>
            <person name="Ito Y."/>
            <person name="Asashima M."/>
            <person name="Ueno N."/>
            <person name="Matsuda Y."/>
            <person name="Veenstra G.J."/>
            <person name="Fujiyama A."/>
            <person name="Harland R.M."/>
            <person name="Taira M."/>
            <person name="Rokhsar D.S."/>
        </authorList>
    </citation>
    <scope>NUCLEOTIDE SEQUENCE [LARGE SCALE GENOMIC DNA]</scope>
    <source>
        <strain evidence="3">J</strain>
    </source>
</reference>
<evidence type="ECO:0000313" key="2">
    <source>
        <dbReference type="EMBL" id="OCT74568.1"/>
    </source>
</evidence>
<protein>
    <submittedName>
        <fullName evidence="2">Uncharacterized protein</fullName>
    </submittedName>
</protein>
<evidence type="ECO:0000313" key="3">
    <source>
        <dbReference type="Proteomes" id="UP000694892"/>
    </source>
</evidence>
<proteinExistence type="predicted"/>
<dbReference type="Proteomes" id="UP000694892">
    <property type="component" value="Chromosome 6S"/>
</dbReference>
<accession>A0A974HE48</accession>
<dbReference type="AlphaFoldDB" id="A0A974HE48"/>
<name>A0A974HE48_XENLA</name>
<feature type="region of interest" description="Disordered" evidence="1">
    <location>
        <begin position="37"/>
        <end position="73"/>
    </location>
</feature>